<reference evidence="4" key="1">
    <citation type="submission" date="2025-08" db="UniProtKB">
        <authorList>
            <consortium name="RefSeq"/>
        </authorList>
    </citation>
    <scope>IDENTIFICATION</scope>
    <source>
        <strain evidence="4">Tuebingen</strain>
        <tissue evidence="4">Fibroblasts and whole tissue</tissue>
    </source>
</reference>
<dbReference type="KEGG" id="dre:100330497"/>
<feature type="compositionally biased region" description="Pro residues" evidence="1">
    <location>
        <begin position="340"/>
        <end position="350"/>
    </location>
</feature>
<evidence type="ECO:0000313" key="3">
    <source>
        <dbReference type="Proteomes" id="UP000000437"/>
    </source>
</evidence>
<evidence type="ECO:0000256" key="1">
    <source>
        <dbReference type="SAM" id="MobiDB-lite"/>
    </source>
</evidence>
<name>A0A8M3B2Y9_DANRE</name>
<organism evidence="3 4">
    <name type="scientific">Danio rerio</name>
    <name type="common">Zebrafish</name>
    <name type="synonym">Brachydanio rerio</name>
    <dbReference type="NCBI Taxonomy" id="7955"/>
    <lineage>
        <taxon>Eukaryota</taxon>
        <taxon>Metazoa</taxon>
        <taxon>Chordata</taxon>
        <taxon>Craniata</taxon>
        <taxon>Vertebrata</taxon>
        <taxon>Euteleostomi</taxon>
        <taxon>Actinopterygii</taxon>
        <taxon>Neopterygii</taxon>
        <taxon>Teleostei</taxon>
        <taxon>Ostariophysi</taxon>
        <taxon>Cypriniformes</taxon>
        <taxon>Danionidae</taxon>
        <taxon>Danioninae</taxon>
        <taxon>Danio</taxon>
    </lineage>
</organism>
<dbReference type="FunCoup" id="A0A8M3B2Y9">
    <property type="interactions" value="76"/>
</dbReference>
<dbReference type="OrthoDB" id="8889443at2759"/>
<dbReference type="Proteomes" id="UP000000437">
    <property type="component" value="Chromosome 1"/>
</dbReference>
<gene>
    <name evidence="4" type="primary">si:ch73-90k17.1</name>
</gene>
<dbReference type="AlphaFoldDB" id="A0A8M3B2Y9"/>
<proteinExistence type="evidence at protein level"/>
<dbReference type="GlyGen" id="A0A8M3B2Y9">
    <property type="glycosylation" value="6 sites"/>
</dbReference>
<feature type="compositionally biased region" description="Polar residues" evidence="1">
    <location>
        <begin position="606"/>
        <end position="615"/>
    </location>
</feature>
<accession>A0A8M3B2Y9</accession>
<evidence type="ECO:0007829" key="5">
    <source>
        <dbReference type="PeptideAtlas" id="A0A8M3B2Y9"/>
    </source>
</evidence>
<feature type="chain" id="PRO_5035449399" evidence="2">
    <location>
        <begin position="25"/>
        <end position="622"/>
    </location>
</feature>
<keyword evidence="5" id="KW-1267">Proteomics identification</keyword>
<keyword evidence="2" id="KW-0732">Signal</keyword>
<keyword evidence="3" id="KW-1185">Reference proteome</keyword>
<feature type="region of interest" description="Disordered" evidence="1">
    <location>
        <begin position="338"/>
        <end position="364"/>
    </location>
</feature>
<feature type="signal peptide" evidence="2">
    <location>
        <begin position="1"/>
        <end position="24"/>
    </location>
</feature>
<evidence type="ECO:0000313" key="4">
    <source>
        <dbReference type="RefSeq" id="XP_009291927.1"/>
    </source>
</evidence>
<evidence type="ECO:0000256" key="2">
    <source>
        <dbReference type="SAM" id="SignalP"/>
    </source>
</evidence>
<sequence>MNTRGHLQILCALFLAFCNEFAHGRDEVSGAESLKLDWGRRRYRRGLGLVRNTNIKDAGLTQPQTKPHFECGDGVLAVLLKHADVINTQIYGLQGELLHLPQLEVFCGVSIKPTPTHLHLLFNFDSCYVKKEEAAHILSLRWYGTDFVLPCPVHVPPSVRCKNGAMEMTVVHGTAEVLSVAINEKWIPLLDVAANCWQRPHSHKRRHTFSIPYSSCGIHFRDGRHVLHLKSKDKLIVLSCPYDPVFPVQYPGQLLQQGHPGPRGFNPKALSSEAVKQVYAFAAENQETNAARTLSLQPRSYWLPKMPPLPGNFNLSVSFPFSVPLPKHERLREELIFVPDPTPTPTPTPTPSTTSSYEDISDIDENDQFPNYVSEQMDRDRFAWDNLPPYTRYPYKHRRPSQVNSVLANIAQYLPPGYFICSNNGQEPPVFPPTFLPPILNPAIKNQNTGSVRFTPVPVLPLNEYTDRQITRPVASSVYDSSTSFYQPNRRFQSSQYQPYFYQGSYGYRGSSSGSLAPNGPLIPVNLQSQANYPVYPVSQDVRPYQTDGDQSLNSYQGSVFQTHRRRHRPGHLFNFPNSPMNLEVVSADAYTDGADSFPKGFFQPRSITPDQRQGSPPRRGE</sequence>
<protein>
    <submittedName>
        <fullName evidence="4">Uncharacterized protein si:ch73-90k17.1</fullName>
    </submittedName>
</protein>
<dbReference type="RefSeq" id="XP_009291927.1">
    <property type="nucleotide sequence ID" value="XM_009293652.4"/>
</dbReference>
<feature type="region of interest" description="Disordered" evidence="1">
    <location>
        <begin position="596"/>
        <end position="622"/>
    </location>
</feature>
<dbReference type="GeneID" id="100330497"/>